<reference evidence="8 9" key="1">
    <citation type="journal article" date="2008" name="Nature">
        <title>The genome of the choanoflagellate Monosiga brevicollis and the origin of metazoans.</title>
        <authorList>
            <consortium name="JGI Sequencing"/>
            <person name="King N."/>
            <person name="Westbrook M.J."/>
            <person name="Young S.L."/>
            <person name="Kuo A."/>
            <person name="Abedin M."/>
            <person name="Chapman J."/>
            <person name="Fairclough S."/>
            <person name="Hellsten U."/>
            <person name="Isogai Y."/>
            <person name="Letunic I."/>
            <person name="Marr M."/>
            <person name="Pincus D."/>
            <person name="Putnam N."/>
            <person name="Rokas A."/>
            <person name="Wright K.J."/>
            <person name="Zuzow R."/>
            <person name="Dirks W."/>
            <person name="Good M."/>
            <person name="Goodstein D."/>
            <person name="Lemons D."/>
            <person name="Li W."/>
            <person name="Lyons J.B."/>
            <person name="Morris A."/>
            <person name="Nichols S."/>
            <person name="Richter D.J."/>
            <person name="Salamov A."/>
            <person name="Bork P."/>
            <person name="Lim W.A."/>
            <person name="Manning G."/>
            <person name="Miller W.T."/>
            <person name="McGinnis W."/>
            <person name="Shapiro H."/>
            <person name="Tjian R."/>
            <person name="Grigoriev I.V."/>
            <person name="Rokhsar D."/>
        </authorList>
    </citation>
    <scope>NUCLEOTIDE SEQUENCE [LARGE SCALE GENOMIC DNA]</scope>
    <source>
        <strain evidence="9">MX1 / ATCC 50154</strain>
    </source>
</reference>
<keyword evidence="3" id="KW-0067">ATP-binding</keyword>
<dbReference type="STRING" id="81824.A9UP02"/>
<evidence type="ECO:0000256" key="3">
    <source>
        <dbReference type="ARBA" id="ARBA00022840"/>
    </source>
</evidence>
<dbReference type="RefSeq" id="XP_001742551.1">
    <property type="nucleotide sequence ID" value="XM_001742499.1"/>
</dbReference>
<keyword evidence="9" id="KW-1185">Reference proteome</keyword>
<dbReference type="Gene3D" id="1.10.287.10">
    <property type="entry name" value="S15/NS1, RNA-binding"/>
    <property type="match status" value="1"/>
</dbReference>
<dbReference type="EMBL" id="CH991543">
    <property type="protein sequence ID" value="EDQ92789.1"/>
    <property type="molecule type" value="Genomic_DNA"/>
</dbReference>
<protein>
    <recommendedName>
        <fullName evidence="7">WHEP-TRS domain-containing protein</fullName>
    </recommendedName>
</protein>
<dbReference type="GeneID" id="5887405"/>
<dbReference type="InterPro" id="IPR009068">
    <property type="entry name" value="uS15_NS1_RNA-bd_sf"/>
</dbReference>
<keyword evidence="1" id="KW-0436">Ligase</keyword>
<dbReference type="Pfam" id="PF00458">
    <property type="entry name" value="WHEP-TRS"/>
    <property type="match status" value="1"/>
</dbReference>
<feature type="compositionally biased region" description="Basic and acidic residues" evidence="6">
    <location>
        <begin position="119"/>
        <end position="131"/>
    </location>
</feature>
<accession>A9UP02</accession>
<dbReference type="eggNOG" id="KOG1147">
    <property type="taxonomic scope" value="Eukaryota"/>
</dbReference>
<dbReference type="SUPFAM" id="SSF47060">
    <property type="entry name" value="S15/NS1 RNA-binding domain"/>
    <property type="match status" value="1"/>
</dbReference>
<dbReference type="GO" id="GO:0005524">
    <property type="term" value="F:ATP binding"/>
    <property type="evidence" value="ECO:0007669"/>
    <property type="project" value="UniProtKB-KW"/>
</dbReference>
<evidence type="ECO:0000256" key="1">
    <source>
        <dbReference type="ARBA" id="ARBA00022598"/>
    </source>
</evidence>
<feature type="domain" description="WHEP-TRS" evidence="7">
    <location>
        <begin position="41"/>
        <end position="97"/>
    </location>
</feature>
<dbReference type="Proteomes" id="UP000001357">
    <property type="component" value="Unassembled WGS sequence"/>
</dbReference>
<evidence type="ECO:0000256" key="5">
    <source>
        <dbReference type="ARBA" id="ARBA00023146"/>
    </source>
</evidence>
<feature type="non-terminal residue" evidence="8">
    <location>
        <position position="146"/>
    </location>
</feature>
<dbReference type="PROSITE" id="PS00762">
    <property type="entry name" value="WHEP_TRS_1"/>
    <property type="match status" value="1"/>
</dbReference>
<dbReference type="SMART" id="SM00991">
    <property type="entry name" value="WHEP-TRS"/>
    <property type="match status" value="1"/>
</dbReference>
<keyword evidence="4" id="KW-0648">Protein biosynthesis</keyword>
<name>A9UP02_MONBE</name>
<dbReference type="KEGG" id="mbr:MONBRDRAFT_21920"/>
<dbReference type="GO" id="GO:0004812">
    <property type="term" value="F:aminoacyl-tRNA ligase activity"/>
    <property type="evidence" value="ECO:0007669"/>
    <property type="project" value="UniProtKB-KW"/>
</dbReference>
<gene>
    <name evidence="8" type="ORF">MONBRDRAFT_21920</name>
</gene>
<dbReference type="PROSITE" id="PS51185">
    <property type="entry name" value="WHEP_TRS_2"/>
    <property type="match status" value="1"/>
</dbReference>
<feature type="region of interest" description="Disordered" evidence="6">
    <location>
        <begin position="85"/>
        <end position="146"/>
    </location>
</feature>
<sequence>MAATSAECVSLLVSMACAPAPPIHSFLANVPMRYSSARCDSAAALLQQIEAQGAKVRELKGANADKKEVEAAVQTLVGLKTAYKELTGEDLPGAKPSKGKKKGKADKKAEPKAAGAESKPSKSEKKAEAKPAKAAANKSKDESSGE</sequence>
<evidence type="ECO:0000259" key="7">
    <source>
        <dbReference type="PROSITE" id="PS51185"/>
    </source>
</evidence>
<keyword evidence="2" id="KW-0547">Nucleotide-binding</keyword>
<evidence type="ECO:0000256" key="2">
    <source>
        <dbReference type="ARBA" id="ARBA00022741"/>
    </source>
</evidence>
<evidence type="ECO:0000313" key="8">
    <source>
        <dbReference type="EMBL" id="EDQ92789.1"/>
    </source>
</evidence>
<dbReference type="GO" id="GO:0006418">
    <property type="term" value="P:tRNA aminoacylation for protein translation"/>
    <property type="evidence" value="ECO:0007669"/>
    <property type="project" value="InterPro"/>
</dbReference>
<dbReference type="InParanoid" id="A9UP02"/>
<organism evidence="8 9">
    <name type="scientific">Monosiga brevicollis</name>
    <name type="common">Choanoflagellate</name>
    <dbReference type="NCBI Taxonomy" id="81824"/>
    <lineage>
        <taxon>Eukaryota</taxon>
        <taxon>Choanoflagellata</taxon>
        <taxon>Craspedida</taxon>
        <taxon>Salpingoecidae</taxon>
        <taxon>Monosiga</taxon>
    </lineage>
</organism>
<dbReference type="AlphaFoldDB" id="A9UP02"/>
<evidence type="ECO:0000256" key="6">
    <source>
        <dbReference type="SAM" id="MobiDB-lite"/>
    </source>
</evidence>
<keyword evidence="5" id="KW-0030">Aminoacyl-tRNA synthetase</keyword>
<dbReference type="InterPro" id="IPR000738">
    <property type="entry name" value="WHEP-TRS_dom"/>
</dbReference>
<evidence type="ECO:0000256" key="4">
    <source>
        <dbReference type="ARBA" id="ARBA00022917"/>
    </source>
</evidence>
<evidence type="ECO:0000313" key="9">
    <source>
        <dbReference type="Proteomes" id="UP000001357"/>
    </source>
</evidence>
<proteinExistence type="predicted"/>